<protein>
    <recommendedName>
        <fullName evidence="2">Molybdenum carrier</fullName>
    </recommendedName>
</protein>
<accession>A0A832A6G1</accession>
<dbReference type="InterPro" id="IPR024755">
    <property type="entry name" value="cpYpsA"/>
</dbReference>
<dbReference type="Gene3D" id="3.40.50.450">
    <property type="match status" value="1"/>
</dbReference>
<name>A0A832A6G1_9BACT</name>
<dbReference type="Pfam" id="PF12694">
    <property type="entry name" value="cpYpsA"/>
    <property type="match status" value="1"/>
</dbReference>
<dbReference type="SUPFAM" id="SSF102405">
    <property type="entry name" value="MCP/YpsA-like"/>
    <property type="match status" value="1"/>
</dbReference>
<gene>
    <name evidence="1" type="ORF">ENS06_09550</name>
</gene>
<dbReference type="EMBL" id="DSTK01000027">
    <property type="protein sequence ID" value="HFK97549.1"/>
    <property type="molecule type" value="Genomic_DNA"/>
</dbReference>
<comment type="caution">
    <text evidence="1">The sequence shown here is derived from an EMBL/GenBank/DDBJ whole genome shotgun (WGS) entry which is preliminary data.</text>
</comment>
<dbReference type="AlphaFoldDB" id="A0A832A6G1"/>
<organism evidence="1">
    <name type="scientific">Desulfacinum infernum</name>
    <dbReference type="NCBI Taxonomy" id="35837"/>
    <lineage>
        <taxon>Bacteria</taxon>
        <taxon>Pseudomonadati</taxon>
        <taxon>Thermodesulfobacteriota</taxon>
        <taxon>Syntrophobacteria</taxon>
        <taxon>Syntrophobacterales</taxon>
        <taxon>Syntrophobacteraceae</taxon>
        <taxon>Desulfacinum</taxon>
    </lineage>
</organism>
<sequence length="155" mass="16970">MIFQKIVSGGQTGADRGALDAALAVGRPCGGWCPKGRRAEDGRIPDRYPLQEHESRAYQARTEANVLDSDGTLVFTRGKPSGGTALTIRLAQRHKKPFLVVSLDGTAQLEAVAAHIRRWGETHRVRVLNVAGPRESEKPGMQRAVETVMRRVFEA</sequence>
<reference evidence="1" key="1">
    <citation type="journal article" date="2020" name="mSystems">
        <title>Genome- and Community-Level Interaction Insights into Carbon Utilization and Element Cycling Functions of Hydrothermarchaeota in Hydrothermal Sediment.</title>
        <authorList>
            <person name="Zhou Z."/>
            <person name="Liu Y."/>
            <person name="Xu W."/>
            <person name="Pan J."/>
            <person name="Luo Z.H."/>
            <person name="Li M."/>
        </authorList>
    </citation>
    <scope>NUCLEOTIDE SEQUENCE [LARGE SCALE GENOMIC DNA]</scope>
    <source>
        <strain evidence="1">SpSt-456</strain>
    </source>
</reference>
<evidence type="ECO:0000313" key="1">
    <source>
        <dbReference type="EMBL" id="HFK97549.1"/>
    </source>
</evidence>
<evidence type="ECO:0008006" key="2">
    <source>
        <dbReference type="Google" id="ProtNLM"/>
    </source>
</evidence>
<proteinExistence type="predicted"/>